<evidence type="ECO:0000256" key="2">
    <source>
        <dbReference type="SAM" id="SignalP"/>
    </source>
</evidence>
<name>A0A1J0VK11_9GAMM</name>
<dbReference type="KEGG" id="hsi:BOX17_16190"/>
<protein>
    <submittedName>
        <fullName evidence="3">Uncharacterized protein</fullName>
    </submittedName>
</protein>
<gene>
    <name evidence="3" type="ORF">BOX17_16190</name>
</gene>
<feature type="signal peptide" evidence="2">
    <location>
        <begin position="1"/>
        <end position="23"/>
    </location>
</feature>
<feature type="region of interest" description="Disordered" evidence="1">
    <location>
        <begin position="26"/>
        <end position="97"/>
    </location>
</feature>
<dbReference type="Proteomes" id="UP000181985">
    <property type="component" value="Chromosome"/>
</dbReference>
<reference evidence="4" key="1">
    <citation type="submission" date="2016-11" db="EMBL/GenBank/DDBJ databases">
        <title>Halolamina sediminis sp. nov., an extremely halophilic archaeon isolated from solar salt.</title>
        <authorList>
            <person name="Koh H.-W."/>
            <person name="Rani S."/>
            <person name="Park S.-J."/>
        </authorList>
    </citation>
    <scope>NUCLEOTIDE SEQUENCE [LARGE SCALE GENOMIC DNA]</scope>
    <source>
        <strain evidence="4">Hb3</strain>
    </source>
</reference>
<evidence type="ECO:0000313" key="3">
    <source>
        <dbReference type="EMBL" id="APE32363.1"/>
    </source>
</evidence>
<feature type="compositionally biased region" description="Acidic residues" evidence="1">
    <location>
        <begin position="68"/>
        <end position="85"/>
    </location>
</feature>
<keyword evidence="2" id="KW-0732">Signal</keyword>
<organism evidence="3 4">
    <name type="scientific">Halomonas aestuarii</name>
    <dbReference type="NCBI Taxonomy" id="1897729"/>
    <lineage>
        <taxon>Bacteria</taxon>
        <taxon>Pseudomonadati</taxon>
        <taxon>Pseudomonadota</taxon>
        <taxon>Gammaproteobacteria</taxon>
        <taxon>Oceanospirillales</taxon>
        <taxon>Halomonadaceae</taxon>
        <taxon>Halomonas</taxon>
    </lineage>
</organism>
<evidence type="ECO:0000313" key="4">
    <source>
        <dbReference type="Proteomes" id="UP000181985"/>
    </source>
</evidence>
<dbReference type="EMBL" id="CP018139">
    <property type="protein sequence ID" value="APE32363.1"/>
    <property type="molecule type" value="Genomic_DNA"/>
</dbReference>
<feature type="chain" id="PRO_5012339693" evidence="2">
    <location>
        <begin position="24"/>
        <end position="97"/>
    </location>
</feature>
<dbReference type="AlphaFoldDB" id="A0A1J0VK11"/>
<accession>A0A1J0VK11</accession>
<keyword evidence="4" id="KW-1185">Reference proteome</keyword>
<dbReference type="RefSeq" id="WP_071946450.1">
    <property type="nucleotide sequence ID" value="NZ_CP018139.1"/>
</dbReference>
<sequence length="97" mass="9877">MTRNVILASALTLLLMMSGAALAEDHNEDMADPTGVDSANEVSEMASPDDALLRDGAVVEDGGVDSANEVDVESPDDASLDEGEVAPDSGVDAASQE</sequence>
<evidence type="ECO:0000256" key="1">
    <source>
        <dbReference type="SAM" id="MobiDB-lite"/>
    </source>
</evidence>
<proteinExistence type="predicted"/>
<dbReference type="OrthoDB" id="6169782at2"/>